<evidence type="ECO:0000313" key="2">
    <source>
        <dbReference type="Proteomes" id="UP000183809"/>
    </source>
</evidence>
<accession>A0A1J9R1M0</accession>
<dbReference type="GeneID" id="31013092"/>
<dbReference type="RefSeq" id="XP_020130772.1">
    <property type="nucleotide sequence ID" value="XM_020272832.1"/>
</dbReference>
<protein>
    <submittedName>
        <fullName evidence="1">Uncharacterized protein</fullName>
    </submittedName>
</protein>
<dbReference type="AlphaFoldDB" id="A0A1J9R1M0"/>
<organism evidence="1 2">
    <name type="scientific">Diplodia corticola</name>
    <dbReference type="NCBI Taxonomy" id="236234"/>
    <lineage>
        <taxon>Eukaryota</taxon>
        <taxon>Fungi</taxon>
        <taxon>Dikarya</taxon>
        <taxon>Ascomycota</taxon>
        <taxon>Pezizomycotina</taxon>
        <taxon>Dothideomycetes</taxon>
        <taxon>Dothideomycetes incertae sedis</taxon>
        <taxon>Botryosphaeriales</taxon>
        <taxon>Botryosphaeriaceae</taxon>
        <taxon>Diplodia</taxon>
    </lineage>
</organism>
<evidence type="ECO:0000313" key="1">
    <source>
        <dbReference type="EMBL" id="OJD34512.1"/>
    </source>
</evidence>
<dbReference type="Proteomes" id="UP000183809">
    <property type="component" value="Unassembled WGS sequence"/>
</dbReference>
<proteinExistence type="predicted"/>
<dbReference type="EMBL" id="MNUE01000022">
    <property type="protein sequence ID" value="OJD34512.1"/>
    <property type="molecule type" value="Genomic_DNA"/>
</dbReference>
<name>A0A1J9R1M0_9PEZI</name>
<gene>
    <name evidence="1" type="ORF">BKCO1_2200035</name>
</gene>
<reference evidence="1 2" key="1">
    <citation type="submission" date="2016-10" db="EMBL/GenBank/DDBJ databases">
        <title>Proteomics and genomics reveal pathogen-plant mechanisms compatible with a hemibiotrophic lifestyle of Diplodia corticola.</title>
        <authorList>
            <person name="Fernandes I."/>
            <person name="De Jonge R."/>
            <person name="Van De Peer Y."/>
            <person name="Devreese B."/>
            <person name="Alves A."/>
            <person name="Esteves A.C."/>
        </authorList>
    </citation>
    <scope>NUCLEOTIDE SEQUENCE [LARGE SCALE GENOMIC DNA]</scope>
    <source>
        <strain evidence="1 2">CBS 112549</strain>
    </source>
</reference>
<sequence>MERHHVEDIPRLTGADNFLEWQRALKLKLRSLHLLSCIYDTRMHHQREKEYNQVFDILLLTVHQDIFNSLDFSTPHRIYSQLVCRYTPSIHDQFVKWAIMRFNSQNATKEGFAARWIEEKSDVEYAGMSISDELGASVFCVAVADVGDTWDQARSKLAIDDSHPCEMGAIMRWLNRDTMG</sequence>
<keyword evidence="2" id="KW-1185">Reference proteome</keyword>
<comment type="caution">
    <text evidence="1">The sequence shown here is derived from an EMBL/GenBank/DDBJ whole genome shotgun (WGS) entry which is preliminary data.</text>
</comment>